<dbReference type="NCBIfam" id="TIGR00254">
    <property type="entry name" value="GGDEF"/>
    <property type="match status" value="1"/>
</dbReference>
<keyword evidence="5" id="KW-1185">Reference proteome</keyword>
<sequence>MAFEAVFSRAKEVFNHYFCVPRNNPDLTVAQYRSLSRHIPLFYIVLIANTAVVAATHLNIAPPFLTIVVPVLLSGAVMTRVFAWLSMRKAEVTPDQALQALRRTNLLTVPLAGLFTAWALVLHGYGDAYHQGQVTFFVAITVIACIFSLMHLRSAALSVALVVNVPLLVFMVLTGEPTFIATAINIAIVSVAMLSVLQSNYNDFAQLTVSRQALLLQQRELEKRTAAVQRLSNRNLSLARLDSLTDLGNRRSFFERFDQIVETCGGERFAIGILDLDSFKPINDLHGHAVGDHVLVEVGTRLREFSRDGVEIFRLGGDEFGFIMRNTRKVEAIVAFGDRICEAVARPISLPTGYTSISASVGCAIYPLAATDPQLLYERADYALYEAKRHKGSGVVVFSGAQEQALTRKHAIERALVSCDLEDEMYTVFQPIVELRSRRIVGFEALGRWANPQLGEISPMSFIPLAERTGQITAISRILLRKSLKALKDWPDDVYVSVNLSAHDIANSESIIRLLGVVNESGANPERIDFEITETAIVQDFEQAKTALNMLRNLGANVALDDFGTGYSSLSYIHRLPFNKIKVDRSFVAEIESSGSSFKIVKSLLMLCNDMGLKAIAEGVETADQLRVLRQLGCNKVQGYYFSRPMPAEDVLPFLDRFDAHEAIEAANPELKRQSA</sequence>
<dbReference type="InterPro" id="IPR043128">
    <property type="entry name" value="Rev_trsase/Diguanyl_cyclase"/>
</dbReference>
<proteinExistence type="predicted"/>
<organism evidence="4 5">
    <name type="scientific">Rhodobium orientis</name>
    <dbReference type="NCBI Taxonomy" id="34017"/>
    <lineage>
        <taxon>Bacteria</taxon>
        <taxon>Pseudomonadati</taxon>
        <taxon>Pseudomonadota</taxon>
        <taxon>Alphaproteobacteria</taxon>
        <taxon>Hyphomicrobiales</taxon>
        <taxon>Rhodobiaceae</taxon>
        <taxon>Rhodobium</taxon>
    </lineage>
</organism>
<dbReference type="SUPFAM" id="SSF55073">
    <property type="entry name" value="Nucleotide cyclase"/>
    <property type="match status" value="1"/>
</dbReference>
<dbReference type="EMBL" id="NPEV01000026">
    <property type="protein sequence ID" value="RAI26790.1"/>
    <property type="molecule type" value="Genomic_DNA"/>
</dbReference>
<keyword evidence="1" id="KW-0472">Membrane</keyword>
<dbReference type="SMART" id="SM00052">
    <property type="entry name" value="EAL"/>
    <property type="match status" value="1"/>
</dbReference>
<dbReference type="Gene3D" id="3.20.20.450">
    <property type="entry name" value="EAL domain"/>
    <property type="match status" value="1"/>
</dbReference>
<dbReference type="Pfam" id="PF00563">
    <property type="entry name" value="EAL"/>
    <property type="match status" value="1"/>
</dbReference>
<evidence type="ECO:0000259" key="2">
    <source>
        <dbReference type="PROSITE" id="PS50883"/>
    </source>
</evidence>
<protein>
    <recommendedName>
        <fullName evidence="6">GGDEF-domain containing protein</fullName>
    </recommendedName>
</protein>
<evidence type="ECO:0008006" key="6">
    <source>
        <dbReference type="Google" id="ProtNLM"/>
    </source>
</evidence>
<dbReference type="CDD" id="cd01949">
    <property type="entry name" value="GGDEF"/>
    <property type="match status" value="1"/>
</dbReference>
<dbReference type="AlphaFoldDB" id="A0A327JK20"/>
<evidence type="ECO:0000259" key="3">
    <source>
        <dbReference type="PROSITE" id="PS50887"/>
    </source>
</evidence>
<reference evidence="4 5" key="1">
    <citation type="submission" date="2017-07" db="EMBL/GenBank/DDBJ databases">
        <title>Draft Genome Sequences of Select Purple Nonsulfur Bacteria.</title>
        <authorList>
            <person name="Lasarre B."/>
            <person name="Mckinlay J.B."/>
        </authorList>
    </citation>
    <scope>NUCLEOTIDE SEQUENCE [LARGE SCALE GENOMIC DNA]</scope>
    <source>
        <strain evidence="4 5">DSM 11290</strain>
    </source>
</reference>
<evidence type="ECO:0000313" key="4">
    <source>
        <dbReference type="EMBL" id="RAI26790.1"/>
    </source>
</evidence>
<feature type="transmembrane region" description="Helical" evidence="1">
    <location>
        <begin position="41"/>
        <end position="58"/>
    </location>
</feature>
<evidence type="ECO:0000313" key="5">
    <source>
        <dbReference type="Proteomes" id="UP000249299"/>
    </source>
</evidence>
<feature type="transmembrane region" description="Helical" evidence="1">
    <location>
        <begin position="106"/>
        <end position="126"/>
    </location>
</feature>
<dbReference type="PROSITE" id="PS50883">
    <property type="entry name" value="EAL"/>
    <property type="match status" value="1"/>
</dbReference>
<dbReference type="PANTHER" id="PTHR44757">
    <property type="entry name" value="DIGUANYLATE CYCLASE DGCP"/>
    <property type="match status" value="1"/>
</dbReference>
<name>A0A327JK20_9HYPH</name>
<dbReference type="SUPFAM" id="SSF141868">
    <property type="entry name" value="EAL domain-like"/>
    <property type="match status" value="1"/>
</dbReference>
<keyword evidence="1" id="KW-0812">Transmembrane</keyword>
<dbReference type="InterPro" id="IPR001633">
    <property type="entry name" value="EAL_dom"/>
</dbReference>
<feature type="domain" description="EAL" evidence="2">
    <location>
        <begin position="405"/>
        <end position="659"/>
    </location>
</feature>
<dbReference type="CDD" id="cd01948">
    <property type="entry name" value="EAL"/>
    <property type="match status" value="1"/>
</dbReference>
<accession>A0A327JK20</accession>
<dbReference type="PROSITE" id="PS50887">
    <property type="entry name" value="GGDEF"/>
    <property type="match status" value="1"/>
</dbReference>
<feature type="domain" description="GGDEF" evidence="3">
    <location>
        <begin position="267"/>
        <end position="401"/>
    </location>
</feature>
<dbReference type="SMART" id="SM00267">
    <property type="entry name" value="GGDEF"/>
    <property type="match status" value="1"/>
</dbReference>
<gene>
    <name evidence="4" type="ORF">CH339_12920</name>
</gene>
<keyword evidence="1" id="KW-1133">Transmembrane helix</keyword>
<feature type="transmembrane region" description="Helical" evidence="1">
    <location>
        <begin position="132"/>
        <end position="150"/>
    </location>
</feature>
<dbReference type="Pfam" id="PF00990">
    <property type="entry name" value="GGDEF"/>
    <property type="match status" value="1"/>
</dbReference>
<dbReference type="PANTHER" id="PTHR44757:SF2">
    <property type="entry name" value="BIOFILM ARCHITECTURE MAINTENANCE PROTEIN MBAA"/>
    <property type="match status" value="1"/>
</dbReference>
<dbReference type="Proteomes" id="UP000249299">
    <property type="component" value="Unassembled WGS sequence"/>
</dbReference>
<comment type="caution">
    <text evidence="4">The sequence shown here is derived from an EMBL/GenBank/DDBJ whole genome shotgun (WGS) entry which is preliminary data.</text>
</comment>
<dbReference type="Gene3D" id="3.30.70.270">
    <property type="match status" value="1"/>
</dbReference>
<dbReference type="InterPro" id="IPR000160">
    <property type="entry name" value="GGDEF_dom"/>
</dbReference>
<dbReference type="InterPro" id="IPR035919">
    <property type="entry name" value="EAL_sf"/>
</dbReference>
<dbReference type="InterPro" id="IPR029787">
    <property type="entry name" value="Nucleotide_cyclase"/>
</dbReference>
<dbReference type="OrthoDB" id="9814202at2"/>
<evidence type="ECO:0000256" key="1">
    <source>
        <dbReference type="SAM" id="Phobius"/>
    </source>
</evidence>
<dbReference type="InterPro" id="IPR052155">
    <property type="entry name" value="Biofilm_reg_signaling"/>
</dbReference>
<feature type="transmembrane region" description="Helical" evidence="1">
    <location>
        <begin position="64"/>
        <end position="85"/>
    </location>
</feature>
<dbReference type="RefSeq" id="WP_111434780.1">
    <property type="nucleotide sequence ID" value="NZ_JACIGG010000010.1"/>
</dbReference>